<evidence type="ECO:0000256" key="1">
    <source>
        <dbReference type="SAM" id="MobiDB-lite"/>
    </source>
</evidence>
<dbReference type="AlphaFoldDB" id="A0A2S6A7X5"/>
<protein>
    <submittedName>
        <fullName evidence="2">Uncharacterized protein</fullName>
    </submittedName>
</protein>
<dbReference type="Proteomes" id="UP000239874">
    <property type="component" value="Unassembled WGS sequence"/>
</dbReference>
<feature type="region of interest" description="Disordered" evidence="1">
    <location>
        <begin position="1"/>
        <end position="55"/>
    </location>
</feature>
<dbReference type="EMBL" id="PSZC01000050">
    <property type="protein sequence ID" value="PPJ29051.1"/>
    <property type="molecule type" value="Genomic_DNA"/>
</dbReference>
<sequence length="220" mass="21989">MPRVQRQEPSTQIDSGPRAKVSDFPAADTNAPGLVPAAPDPARSLHGYDPSDGTQFDVQLPAHAPNLGMLNDPHPAGKARLDDGPDGQPRYAVLNSAGQYLFTVDRDGNKISSGTEKTNSGHSGGLVEAGTGTALTGGAAKGLQAGEEGLQAGEEAGLAAALLAAAETGGEEGALVGAAADGVGAIPGAAVGAAINVLAVVATTELYNHSQRPPKNRFNG</sequence>
<evidence type="ECO:0000313" key="2">
    <source>
        <dbReference type="EMBL" id="PPJ29051.1"/>
    </source>
</evidence>
<comment type="caution">
    <text evidence="2">The sequence shown here is derived from an EMBL/GenBank/DDBJ whole genome shotgun (WGS) entry which is preliminary data.</text>
</comment>
<gene>
    <name evidence="2" type="ORF">C5E45_34290</name>
</gene>
<organism evidence="2 3">
    <name type="scientific">Nocardia nova</name>
    <dbReference type="NCBI Taxonomy" id="37330"/>
    <lineage>
        <taxon>Bacteria</taxon>
        <taxon>Bacillati</taxon>
        <taxon>Actinomycetota</taxon>
        <taxon>Actinomycetes</taxon>
        <taxon>Mycobacteriales</taxon>
        <taxon>Nocardiaceae</taxon>
        <taxon>Nocardia</taxon>
    </lineage>
</organism>
<reference evidence="2 3" key="1">
    <citation type="submission" date="2018-02" db="EMBL/GenBank/DDBJ databases">
        <title>8 Nocardia nova and 1 Nocardia cyriacigeorgica strain used for evolution to TMP-SMX.</title>
        <authorList>
            <person name="Mehta H."/>
            <person name="Weng J."/>
            <person name="Shamoo Y."/>
        </authorList>
    </citation>
    <scope>NUCLEOTIDE SEQUENCE [LARGE SCALE GENOMIC DNA]</scope>
    <source>
        <strain evidence="2 3">MDA3139</strain>
    </source>
</reference>
<name>A0A2S6A7X5_9NOCA</name>
<evidence type="ECO:0000313" key="3">
    <source>
        <dbReference type="Proteomes" id="UP000239874"/>
    </source>
</evidence>
<accession>A0A2S6A7X5</accession>
<proteinExistence type="predicted"/>
<dbReference type="RefSeq" id="WP_104379431.1">
    <property type="nucleotide sequence ID" value="NZ_PSZC01000050.1"/>
</dbReference>